<dbReference type="GO" id="GO:0008233">
    <property type="term" value="F:peptidase activity"/>
    <property type="evidence" value="ECO:0007669"/>
    <property type="project" value="UniProtKB-KW"/>
</dbReference>
<dbReference type="STRING" id="55952.BU52_00210"/>
<dbReference type="Gene3D" id="3.30.350.10">
    <property type="entry name" value="Subtilisin inhibitor-like"/>
    <property type="match status" value="1"/>
</dbReference>
<proteinExistence type="inferred from homology"/>
<feature type="chain" id="PRO_5001767161" evidence="9">
    <location>
        <begin position="27"/>
        <end position="139"/>
    </location>
</feature>
<keyword evidence="11" id="KW-0378">Hydrolase</keyword>
<organism evidence="11 12">
    <name type="scientific">Streptomyces toyocaensis</name>
    <dbReference type="NCBI Taxonomy" id="55952"/>
    <lineage>
        <taxon>Bacteria</taxon>
        <taxon>Bacillati</taxon>
        <taxon>Actinomycetota</taxon>
        <taxon>Actinomycetes</taxon>
        <taxon>Kitasatosporales</taxon>
        <taxon>Streptomycetaceae</taxon>
        <taxon>Streptomyces</taxon>
    </lineage>
</organism>
<evidence type="ECO:0000259" key="10">
    <source>
        <dbReference type="Pfam" id="PF00720"/>
    </source>
</evidence>
<evidence type="ECO:0000256" key="1">
    <source>
        <dbReference type="ARBA" id="ARBA00004613"/>
    </source>
</evidence>
<dbReference type="Proteomes" id="UP000028341">
    <property type="component" value="Unassembled WGS sequence"/>
</dbReference>
<evidence type="ECO:0000256" key="7">
    <source>
        <dbReference type="ARBA" id="ARBA00023157"/>
    </source>
</evidence>
<keyword evidence="5 8" id="KW-0646">Protease inhibitor</keyword>
<name>A0A081XY81_STRTO</name>
<reference evidence="11 12" key="1">
    <citation type="submission" date="2014-02" db="EMBL/GenBank/DDBJ databases">
        <title>The genome announcement of Streptomyces toyocaensis NRRL15009.</title>
        <authorList>
            <person name="Hong H.-J."/>
            <person name="Kwun M.J."/>
        </authorList>
    </citation>
    <scope>NUCLEOTIDE SEQUENCE [LARGE SCALE GENOMIC DNA]</scope>
    <source>
        <strain evidence="11 12">NRRL 15009</strain>
    </source>
</reference>
<dbReference type="SUPFAM" id="SSF55399">
    <property type="entry name" value="Subtilisin inhibitor"/>
    <property type="match status" value="1"/>
</dbReference>
<comment type="similarity">
    <text evidence="2 8">Belongs to the protease inhibitor I16 (SSI) family.</text>
</comment>
<evidence type="ECO:0000256" key="3">
    <source>
        <dbReference type="ARBA" id="ARBA00011738"/>
    </source>
</evidence>
<dbReference type="InterPro" id="IPR000691">
    <property type="entry name" value="Prot_inh_I16_SSI"/>
</dbReference>
<dbReference type="GO" id="GO:0004867">
    <property type="term" value="F:serine-type endopeptidase inhibitor activity"/>
    <property type="evidence" value="ECO:0007669"/>
    <property type="project" value="UniProtKB-KW"/>
</dbReference>
<feature type="signal peptide" evidence="9">
    <location>
        <begin position="1"/>
        <end position="26"/>
    </location>
</feature>
<keyword evidence="9" id="KW-0732">Signal</keyword>
<dbReference type="OrthoDB" id="4567948at2"/>
<sequence>MTHTSLKTVRAGLVAALVLLACAAPARPDSWRPAGDSRLMLTVGRGEASPAAEGGTVLWCDPPRGPHRHAADACAELEAADGRIADIPAKDVVCPMVHAPVTAHAHGTWRGRPVEYTETFPNTCMLTARTGSVFASAAP</sequence>
<dbReference type="Pfam" id="PF00720">
    <property type="entry name" value="SSI"/>
    <property type="match status" value="1"/>
</dbReference>
<dbReference type="InterPro" id="IPR036819">
    <property type="entry name" value="Subtilisin_inhibitor-like_sf"/>
</dbReference>
<comment type="subunit">
    <text evidence="3">Homodimer.</text>
</comment>
<keyword evidence="6 8" id="KW-0722">Serine protease inhibitor</keyword>
<gene>
    <name evidence="11" type="ORF">BU52_00210</name>
</gene>
<evidence type="ECO:0000313" key="12">
    <source>
        <dbReference type="Proteomes" id="UP000028341"/>
    </source>
</evidence>
<evidence type="ECO:0000256" key="8">
    <source>
        <dbReference type="RuleBase" id="RU003471"/>
    </source>
</evidence>
<dbReference type="EMBL" id="JFCB01000001">
    <property type="protein sequence ID" value="KES08504.1"/>
    <property type="molecule type" value="Genomic_DNA"/>
</dbReference>
<evidence type="ECO:0000256" key="4">
    <source>
        <dbReference type="ARBA" id="ARBA00022525"/>
    </source>
</evidence>
<dbReference type="PRINTS" id="PR00294">
    <property type="entry name" value="SSBTLNINHBTR"/>
</dbReference>
<keyword evidence="12" id="KW-1185">Reference proteome</keyword>
<feature type="domain" description="Subtilisin inhibitor" evidence="10">
    <location>
        <begin position="37"/>
        <end position="122"/>
    </location>
</feature>
<evidence type="ECO:0000256" key="2">
    <source>
        <dbReference type="ARBA" id="ARBA00010472"/>
    </source>
</evidence>
<comment type="caution">
    <text evidence="11">The sequence shown here is derived from an EMBL/GenBank/DDBJ whole genome shotgun (WGS) entry which is preliminary data.</text>
</comment>
<evidence type="ECO:0000256" key="6">
    <source>
        <dbReference type="ARBA" id="ARBA00022900"/>
    </source>
</evidence>
<dbReference type="eggNOG" id="ENOG50333FU">
    <property type="taxonomic scope" value="Bacteria"/>
</dbReference>
<dbReference type="PROSITE" id="PS51257">
    <property type="entry name" value="PROKAR_LIPOPROTEIN"/>
    <property type="match status" value="1"/>
</dbReference>
<dbReference type="GO" id="GO:0005576">
    <property type="term" value="C:extracellular region"/>
    <property type="evidence" value="ECO:0007669"/>
    <property type="project" value="UniProtKB-SubCell"/>
</dbReference>
<keyword evidence="4" id="KW-0964">Secreted</keyword>
<keyword evidence="7" id="KW-1015">Disulfide bond</keyword>
<evidence type="ECO:0000256" key="9">
    <source>
        <dbReference type="SAM" id="SignalP"/>
    </source>
</evidence>
<dbReference type="InterPro" id="IPR023549">
    <property type="entry name" value="Subtilisin_inhibitor"/>
</dbReference>
<dbReference type="RefSeq" id="WP_037925888.1">
    <property type="nucleotide sequence ID" value="NZ_JBFADL010000033.1"/>
</dbReference>
<keyword evidence="11" id="KW-0645">Protease</keyword>
<evidence type="ECO:0000256" key="5">
    <source>
        <dbReference type="ARBA" id="ARBA00022690"/>
    </source>
</evidence>
<protein>
    <submittedName>
        <fullName evidence="11">Serine protease</fullName>
    </submittedName>
</protein>
<dbReference type="AlphaFoldDB" id="A0A081XY81"/>
<comment type="subcellular location">
    <subcellularLocation>
        <location evidence="1">Secreted</location>
    </subcellularLocation>
</comment>
<accession>A0A081XY81</accession>
<evidence type="ECO:0000313" key="11">
    <source>
        <dbReference type="EMBL" id="KES08504.1"/>
    </source>
</evidence>
<dbReference type="GO" id="GO:0006508">
    <property type="term" value="P:proteolysis"/>
    <property type="evidence" value="ECO:0007669"/>
    <property type="project" value="UniProtKB-KW"/>
</dbReference>